<reference evidence="2 5" key="2">
    <citation type="submission" date="2024-01" db="EMBL/GenBank/DDBJ databases">
        <title>Active colonisers of the gastrointestinal tract of Atlantic salmon farmed in a warm water region.</title>
        <authorList>
            <person name="Bowman J.P."/>
        </authorList>
    </citation>
    <scope>NUCLEOTIDE SEQUENCE [LARGE SCALE GENOMIC DNA]</scope>
    <source>
        <strain evidence="2 5">S4MW1</strain>
    </source>
</reference>
<sequence length="180" mass="19332">MKKFVLKAVVITVLATTLTGCIGQMGVSKVVTKANLSAVDNRYGRAGLYVLLSPVYGIAAAADLFIFNSIEFWTGKNPITGKSPAVADMKVKTYIKLNSMLDRSLTTVPLASVQQSDIEAATFKQLDDNSLEMQVSHNNGTTTLLRGEKAGDAVNFYLDGNFITAVTIADLDQYADLQAS</sequence>
<evidence type="ECO:0000313" key="2">
    <source>
        <dbReference type="EMBL" id="MEC6897170.1"/>
    </source>
</evidence>
<keyword evidence="1" id="KW-0472">Membrane</keyword>
<accession>A0A1T5I0B4</accession>
<evidence type="ECO:0000313" key="5">
    <source>
        <dbReference type="Proteomes" id="UP001339429"/>
    </source>
</evidence>
<name>A0A1T5I0B4_9GAMM</name>
<dbReference type="EMBL" id="FUZI01000003">
    <property type="protein sequence ID" value="SKC32396.1"/>
    <property type="molecule type" value="Genomic_DNA"/>
</dbReference>
<proteinExistence type="predicted"/>
<dbReference type="OrthoDB" id="9814441at2"/>
<reference evidence="3 4" key="1">
    <citation type="submission" date="2017-02" db="EMBL/GenBank/DDBJ databases">
        <authorList>
            <person name="Peterson S.W."/>
        </authorList>
    </citation>
    <scope>NUCLEOTIDE SEQUENCE [LARGE SCALE GENOMIC DNA]</scope>
    <source>
        <strain evidence="4">type strain: NCCB 100098</strain>
        <strain evidence="3">Type strain: NCCB 100098</strain>
    </source>
</reference>
<dbReference type="AlphaFoldDB" id="A0A1T5I0B4"/>
<gene>
    <name evidence="3" type="ORF">CZ809_01912</name>
    <name evidence="2" type="ORF">VXS00_00695</name>
</gene>
<protein>
    <submittedName>
        <fullName evidence="2">DUF3332 domain-containing protein</fullName>
    </submittedName>
</protein>
<keyword evidence="5" id="KW-1185">Reference proteome</keyword>
<dbReference type="EMBL" id="JAYXUD010000001">
    <property type="protein sequence ID" value="MEC6897170.1"/>
    <property type="molecule type" value="Genomic_DNA"/>
</dbReference>
<dbReference type="RefSeq" id="WP_080157300.1">
    <property type="nucleotide sequence ID" value="NZ_CP175534.1"/>
</dbReference>
<dbReference type="InterPro" id="IPR021768">
    <property type="entry name" value="DUF3332"/>
</dbReference>
<organism evidence="3 4">
    <name type="scientific">Photobacterium piscicola</name>
    <dbReference type="NCBI Taxonomy" id="1378299"/>
    <lineage>
        <taxon>Bacteria</taxon>
        <taxon>Pseudomonadati</taxon>
        <taxon>Pseudomonadota</taxon>
        <taxon>Gammaproteobacteria</taxon>
        <taxon>Vibrionales</taxon>
        <taxon>Vibrionaceae</taxon>
        <taxon>Photobacterium</taxon>
    </lineage>
</organism>
<keyword evidence="1" id="KW-1133">Transmembrane helix</keyword>
<dbReference type="Pfam" id="PF11810">
    <property type="entry name" value="DUF3332"/>
    <property type="match status" value="1"/>
</dbReference>
<evidence type="ECO:0000256" key="1">
    <source>
        <dbReference type="SAM" id="Phobius"/>
    </source>
</evidence>
<evidence type="ECO:0000313" key="3">
    <source>
        <dbReference type="EMBL" id="SKC32396.1"/>
    </source>
</evidence>
<keyword evidence="1" id="KW-0812">Transmembrane</keyword>
<dbReference type="PROSITE" id="PS51257">
    <property type="entry name" value="PROKAR_LIPOPROTEIN"/>
    <property type="match status" value="1"/>
</dbReference>
<evidence type="ECO:0000313" key="4">
    <source>
        <dbReference type="Proteomes" id="UP000189966"/>
    </source>
</evidence>
<dbReference type="Proteomes" id="UP001339429">
    <property type="component" value="Unassembled WGS sequence"/>
</dbReference>
<feature type="transmembrane region" description="Helical" evidence="1">
    <location>
        <begin position="47"/>
        <end position="67"/>
    </location>
</feature>
<dbReference type="Proteomes" id="UP000189966">
    <property type="component" value="Unassembled WGS sequence"/>
</dbReference>